<keyword evidence="2" id="KW-1133">Transmembrane helix</keyword>
<feature type="compositionally biased region" description="Polar residues" evidence="1">
    <location>
        <begin position="111"/>
        <end position="124"/>
    </location>
</feature>
<keyword evidence="4" id="KW-1185">Reference proteome</keyword>
<feature type="compositionally biased region" description="Basic and acidic residues" evidence="1">
    <location>
        <begin position="908"/>
        <end position="917"/>
    </location>
</feature>
<comment type="caution">
    <text evidence="3">The sequence shown here is derived from an EMBL/GenBank/DDBJ whole genome shotgun (WGS) entry which is preliminary data.</text>
</comment>
<feature type="region of interest" description="Disordered" evidence="1">
    <location>
        <begin position="882"/>
        <end position="933"/>
    </location>
</feature>
<dbReference type="AlphaFoldDB" id="A0AAD3TST1"/>
<accession>A0AAD3TST1</accession>
<keyword evidence="2" id="KW-0812">Transmembrane</keyword>
<feature type="region of interest" description="Disordered" evidence="1">
    <location>
        <begin position="353"/>
        <end position="400"/>
    </location>
</feature>
<feature type="region of interest" description="Disordered" evidence="1">
    <location>
        <begin position="820"/>
        <end position="843"/>
    </location>
</feature>
<feature type="transmembrane region" description="Helical" evidence="2">
    <location>
        <begin position="189"/>
        <end position="213"/>
    </location>
</feature>
<feature type="compositionally biased region" description="Low complexity" evidence="1">
    <location>
        <begin position="721"/>
        <end position="732"/>
    </location>
</feature>
<evidence type="ECO:0000313" key="3">
    <source>
        <dbReference type="EMBL" id="GMK56220.1"/>
    </source>
</evidence>
<reference evidence="3" key="2">
    <citation type="submission" date="2023-06" db="EMBL/GenBank/DDBJ databases">
        <authorList>
            <person name="Kobayashi Y."/>
            <person name="Kayamori A."/>
            <person name="Aoki K."/>
            <person name="Shiwa Y."/>
            <person name="Fujita N."/>
            <person name="Sugita T."/>
            <person name="Iwasaki W."/>
            <person name="Tanaka N."/>
            <person name="Takashima M."/>
        </authorList>
    </citation>
    <scope>NUCLEOTIDE SEQUENCE</scope>
    <source>
        <strain evidence="3">HIS016</strain>
    </source>
</reference>
<reference evidence="3" key="1">
    <citation type="journal article" date="2023" name="BMC Genomics">
        <title>Chromosome-level genome assemblies of Cutaneotrichosporon spp. (Trichosporonales, Basidiomycota) reveal imbalanced evolution between nucleotide sequences and chromosome synteny.</title>
        <authorList>
            <person name="Kobayashi Y."/>
            <person name="Kayamori A."/>
            <person name="Aoki K."/>
            <person name="Shiwa Y."/>
            <person name="Matsutani M."/>
            <person name="Fujita N."/>
            <person name="Sugita T."/>
            <person name="Iwasaki W."/>
            <person name="Tanaka N."/>
            <person name="Takashima M."/>
        </authorList>
    </citation>
    <scope>NUCLEOTIDE SEQUENCE</scope>
    <source>
        <strain evidence="3">HIS016</strain>
    </source>
</reference>
<keyword evidence="2" id="KW-0472">Membrane</keyword>
<feature type="region of interest" description="Disordered" evidence="1">
    <location>
        <begin position="102"/>
        <end position="124"/>
    </location>
</feature>
<sequence length="933" mass="99070">MPSSLIRAGVNALRDRSRAVAAFAGVGGVGGGGGGGAAHDDMALHGLHLAPESLTNVRRLLVWVASCMLILVLVAATCPAESSFRAHLTELAFRRHLAHIRSSDDPEDSPRATNGNAPSGTTSNVDTPIAPFRFANHVAITLRTPSLCYRSLFFFALAFAAPLSPPNYLSDPVMGKPPKASGAPKPEPTVAYLGILGHWFMLGYVPAVLQWAWRVVRIGRRDKSRKKSAALDRAGVMEMRAVTSKEESPGVGSRPSALAPKLLFKTDSHKDLADLLPLHSTPSSIPSVGPGSRRGSLSTLVPPPVPPQQPDPSIEISSPVLIALKADLAAAQAVLTELQAQLAAHDESVEASQAHLQSTVDELRQRRKDDDTERQDLKSKTKTLEDQKRQAESARRDADKRLKAAEAIRDGLQDKIAAGLGKIEELKESMEASEKQVKIVSEEGAQHVVDTRVAVGKKTEELGELETQISHLDTAIESLYQQVTDAEDKLKATETAAEEARKIAPEEEMMLMAAAYEAAASESYLHGQRQNQVDSRWASQAAAYMAEAGFPQLDESYTARPTTSSTAGGYGHLSRALPHNGSYRSLNEKRLADVAGFEDFGPGASRSLVPQRHSTPPIQVHMGDAVEHGSPGTHSTSFSNSWLPQGLVRSLEGGDTPLDVGEPETDGDDSLFASLEDALAAGPEDEGSPNFDSDQDSPVGWPSSAPPTGERKVMPSARFNSTSPAPSASAATLPGMGHVPSSRRWLSTSPSSENVSSFHLFNTGLGSSDSLPGLESAFAPSASEKKALKWPLLGKSRWTGGQRSISALDEVTANLKHDPGPIGSGSPRSVHPGPSGTFQPGPSVEEIFNRAPDWPAFTNGSLRSAGTSPKFTTATAAMDNTAFLGPAQYSNRGHGREGGSAGEGEGGSEDKEHRAAEPKQSFRFFSLARKGGV</sequence>
<gene>
    <name evidence="3" type="ORF">CspeluHIS016_0300600</name>
</gene>
<dbReference type="EMBL" id="BTCM01000003">
    <property type="protein sequence ID" value="GMK56220.1"/>
    <property type="molecule type" value="Genomic_DNA"/>
</dbReference>
<evidence type="ECO:0008006" key="5">
    <source>
        <dbReference type="Google" id="ProtNLM"/>
    </source>
</evidence>
<organism evidence="3 4">
    <name type="scientific">Cutaneotrichosporon spelunceum</name>
    <dbReference type="NCBI Taxonomy" id="1672016"/>
    <lineage>
        <taxon>Eukaryota</taxon>
        <taxon>Fungi</taxon>
        <taxon>Dikarya</taxon>
        <taxon>Basidiomycota</taxon>
        <taxon>Agaricomycotina</taxon>
        <taxon>Tremellomycetes</taxon>
        <taxon>Trichosporonales</taxon>
        <taxon>Trichosporonaceae</taxon>
        <taxon>Cutaneotrichosporon</taxon>
    </lineage>
</organism>
<dbReference type="Proteomes" id="UP001222932">
    <property type="component" value="Unassembled WGS sequence"/>
</dbReference>
<name>A0AAD3TST1_9TREE</name>
<feature type="compositionally biased region" description="Low complexity" evidence="1">
    <location>
        <begin position="740"/>
        <end position="749"/>
    </location>
</feature>
<evidence type="ECO:0000313" key="4">
    <source>
        <dbReference type="Proteomes" id="UP001222932"/>
    </source>
</evidence>
<feature type="compositionally biased region" description="Basic and acidic residues" evidence="1">
    <location>
        <begin position="361"/>
        <end position="400"/>
    </location>
</feature>
<evidence type="ECO:0000256" key="1">
    <source>
        <dbReference type="SAM" id="MobiDB-lite"/>
    </source>
</evidence>
<feature type="transmembrane region" description="Helical" evidence="2">
    <location>
        <begin position="60"/>
        <end position="78"/>
    </location>
</feature>
<feature type="region of interest" description="Disordered" evidence="1">
    <location>
        <begin position="605"/>
        <end position="749"/>
    </location>
</feature>
<proteinExistence type="predicted"/>
<feature type="region of interest" description="Disordered" evidence="1">
    <location>
        <begin position="556"/>
        <end position="581"/>
    </location>
</feature>
<feature type="region of interest" description="Disordered" evidence="1">
    <location>
        <begin position="277"/>
        <end position="313"/>
    </location>
</feature>
<protein>
    <recommendedName>
        <fullName evidence="5">Proteophosphoglycan ppg4</fullName>
    </recommendedName>
</protein>
<feature type="compositionally biased region" description="Polar residues" evidence="1">
    <location>
        <begin position="632"/>
        <end position="643"/>
    </location>
</feature>
<evidence type="ECO:0000256" key="2">
    <source>
        <dbReference type="SAM" id="Phobius"/>
    </source>
</evidence>
<feature type="compositionally biased region" description="Pro residues" evidence="1">
    <location>
        <begin position="301"/>
        <end position="310"/>
    </location>
</feature>